<gene>
    <name evidence="1" type="ORF">GCM10009769_25000</name>
</gene>
<name>A0A8H9GBY0_9MICO</name>
<reference evidence="1" key="2">
    <citation type="submission" date="2020-09" db="EMBL/GenBank/DDBJ databases">
        <authorList>
            <person name="Sun Q."/>
            <person name="Ohkuma M."/>
        </authorList>
    </citation>
    <scope>NUCLEOTIDE SEQUENCE</scope>
    <source>
        <strain evidence="1">JCM 1480</strain>
    </source>
</reference>
<evidence type="ECO:0000313" key="1">
    <source>
        <dbReference type="EMBL" id="GGL05766.1"/>
    </source>
</evidence>
<accession>A0A8H9GBY0</accession>
<dbReference type="Gene3D" id="1.10.287.1060">
    <property type="entry name" value="ESAT-6-like"/>
    <property type="match status" value="1"/>
</dbReference>
<dbReference type="InterPro" id="IPR010310">
    <property type="entry name" value="T7SS_ESAT-6-like"/>
</dbReference>
<organism evidence="1 2">
    <name type="scientific">Curtobacterium luteum</name>
    <dbReference type="NCBI Taxonomy" id="33881"/>
    <lineage>
        <taxon>Bacteria</taxon>
        <taxon>Bacillati</taxon>
        <taxon>Actinomycetota</taxon>
        <taxon>Actinomycetes</taxon>
        <taxon>Micrococcales</taxon>
        <taxon>Microbacteriaceae</taxon>
        <taxon>Curtobacterium</taxon>
    </lineage>
</organism>
<dbReference type="SUPFAM" id="SSF140453">
    <property type="entry name" value="EsxAB dimer-like"/>
    <property type="match status" value="1"/>
</dbReference>
<dbReference type="InterPro" id="IPR036689">
    <property type="entry name" value="ESAT-6-like_sf"/>
</dbReference>
<evidence type="ECO:0008006" key="3">
    <source>
        <dbReference type="Google" id="ProtNLM"/>
    </source>
</evidence>
<dbReference type="Pfam" id="PF06013">
    <property type="entry name" value="WXG100"/>
    <property type="match status" value="1"/>
</dbReference>
<dbReference type="AlphaFoldDB" id="A0A8H9GBY0"/>
<protein>
    <recommendedName>
        <fullName evidence="3">WXG100 family type VII secretion target</fullName>
    </recommendedName>
</protein>
<reference evidence="1" key="1">
    <citation type="journal article" date="2014" name="Int. J. Syst. Evol. Microbiol.">
        <title>Complete genome sequence of Corynebacterium casei LMG S-19264T (=DSM 44701T), isolated from a smear-ripened cheese.</title>
        <authorList>
            <consortium name="US DOE Joint Genome Institute (JGI-PGF)"/>
            <person name="Walter F."/>
            <person name="Albersmeier A."/>
            <person name="Kalinowski J."/>
            <person name="Ruckert C."/>
        </authorList>
    </citation>
    <scope>NUCLEOTIDE SEQUENCE</scope>
    <source>
        <strain evidence="1">JCM 1480</strain>
    </source>
</reference>
<sequence>MVLRWSESPEGLATPTTVKGCNVANINVSYQELNSNADRLVAGRDEINATLSKLQSQIAALTQAGFQTDRSSGAYNEAYQRFTNGAQNTIGGLNDLAQFLRTTAQTLGDVDQQLASKLGR</sequence>
<evidence type="ECO:0000313" key="2">
    <source>
        <dbReference type="Proteomes" id="UP000648535"/>
    </source>
</evidence>
<comment type="caution">
    <text evidence="1">The sequence shown here is derived from an EMBL/GenBank/DDBJ whole genome shotgun (WGS) entry which is preliminary data.</text>
</comment>
<dbReference type="Proteomes" id="UP000648535">
    <property type="component" value="Unassembled WGS sequence"/>
</dbReference>
<dbReference type="EMBL" id="BMOI01000011">
    <property type="protein sequence ID" value="GGL05766.1"/>
    <property type="molecule type" value="Genomic_DNA"/>
</dbReference>
<proteinExistence type="predicted"/>